<protein>
    <submittedName>
        <fullName evidence="6">ATP-binding cassette domain-containing protein</fullName>
    </submittedName>
</protein>
<dbReference type="CDD" id="cd03225">
    <property type="entry name" value="ABC_cobalt_CbiO_domain1"/>
    <property type="match status" value="2"/>
</dbReference>
<dbReference type="InterPro" id="IPR003593">
    <property type="entry name" value="AAA+_ATPase"/>
</dbReference>
<proteinExistence type="inferred from homology"/>
<dbReference type="InterPro" id="IPR050095">
    <property type="entry name" value="ECF_ABC_transporter_ATP-bd"/>
</dbReference>
<evidence type="ECO:0000256" key="1">
    <source>
        <dbReference type="ARBA" id="ARBA00005417"/>
    </source>
</evidence>
<dbReference type="PROSITE" id="PS00211">
    <property type="entry name" value="ABC_TRANSPORTER_1"/>
    <property type="match status" value="2"/>
</dbReference>
<dbReference type="InterPro" id="IPR015856">
    <property type="entry name" value="ABC_transpr_CbiO/EcfA_su"/>
</dbReference>
<dbReference type="SUPFAM" id="SSF52540">
    <property type="entry name" value="P-loop containing nucleoside triphosphate hydrolases"/>
    <property type="match status" value="2"/>
</dbReference>
<dbReference type="Proteomes" id="UP001238969">
    <property type="component" value="Unassembled WGS sequence"/>
</dbReference>
<dbReference type="PANTHER" id="PTHR43553">
    <property type="entry name" value="HEAVY METAL TRANSPORTER"/>
    <property type="match status" value="1"/>
</dbReference>
<feature type="domain" description="ABC transporter" evidence="5">
    <location>
        <begin position="14"/>
        <end position="264"/>
    </location>
</feature>
<keyword evidence="4 6" id="KW-0067">ATP-binding</keyword>
<gene>
    <name evidence="6" type="ORF">QP355_02710</name>
</gene>
<keyword evidence="3" id="KW-0547">Nucleotide-binding</keyword>
<dbReference type="PANTHER" id="PTHR43553:SF24">
    <property type="entry name" value="ENERGY-COUPLING FACTOR TRANSPORTER ATP-BINDING PROTEIN ECFA1"/>
    <property type="match status" value="1"/>
</dbReference>
<dbReference type="InterPro" id="IPR003439">
    <property type="entry name" value="ABC_transporter-like_ATP-bd"/>
</dbReference>
<dbReference type="SMART" id="SM00382">
    <property type="entry name" value="AAA"/>
    <property type="match status" value="2"/>
</dbReference>
<dbReference type="EMBL" id="JASOLZ010000003">
    <property type="protein sequence ID" value="MDK6861557.1"/>
    <property type="molecule type" value="Genomic_DNA"/>
</dbReference>
<evidence type="ECO:0000313" key="6">
    <source>
        <dbReference type="EMBL" id="MDK6861557.1"/>
    </source>
</evidence>
<keyword evidence="2" id="KW-0813">Transport</keyword>
<comment type="similarity">
    <text evidence="1">Belongs to the ABC transporter superfamily.</text>
</comment>
<accession>A0ABD4ZDS5</accession>
<dbReference type="Pfam" id="PF00005">
    <property type="entry name" value="ABC_tran"/>
    <property type="match status" value="2"/>
</dbReference>
<dbReference type="InterPro" id="IPR027417">
    <property type="entry name" value="P-loop_NTPase"/>
</dbReference>
<comment type="caution">
    <text evidence="6">The sequence shown here is derived from an EMBL/GenBank/DDBJ whole genome shotgun (WGS) entry which is preliminary data.</text>
</comment>
<dbReference type="RefSeq" id="WP_101891875.1">
    <property type="nucleotide sequence ID" value="NZ_JABUHH010000001.1"/>
</dbReference>
<evidence type="ECO:0000256" key="3">
    <source>
        <dbReference type="ARBA" id="ARBA00022741"/>
    </source>
</evidence>
<dbReference type="PROSITE" id="PS50893">
    <property type="entry name" value="ABC_TRANSPORTER_2"/>
    <property type="match status" value="2"/>
</dbReference>
<evidence type="ECO:0000313" key="7">
    <source>
        <dbReference type="Proteomes" id="UP001238969"/>
    </source>
</evidence>
<dbReference type="GO" id="GO:0005524">
    <property type="term" value="F:ATP binding"/>
    <property type="evidence" value="ECO:0007669"/>
    <property type="project" value="UniProtKB-KW"/>
</dbReference>
<evidence type="ECO:0000256" key="2">
    <source>
        <dbReference type="ARBA" id="ARBA00022448"/>
    </source>
</evidence>
<feature type="domain" description="ABC transporter" evidence="5">
    <location>
        <begin position="289"/>
        <end position="529"/>
    </location>
</feature>
<name>A0ABD4ZDS5_GARVA</name>
<dbReference type="InterPro" id="IPR017871">
    <property type="entry name" value="ABC_transporter-like_CS"/>
</dbReference>
<dbReference type="Gene3D" id="3.40.50.300">
    <property type="entry name" value="P-loop containing nucleotide triphosphate hydrolases"/>
    <property type="match status" value="2"/>
</dbReference>
<reference evidence="6 7" key="1">
    <citation type="submission" date="2023-05" db="EMBL/GenBank/DDBJ databases">
        <title>Cataloging the Phylogenetic Diversity of Human Bladder Bacteria.</title>
        <authorList>
            <person name="Du J."/>
        </authorList>
    </citation>
    <scope>NUCLEOTIDE SEQUENCE [LARGE SCALE GENOMIC DNA]</scope>
    <source>
        <strain evidence="6 7">UMB6972</strain>
    </source>
</reference>
<sequence>MQFVNKTEWTPASVVAKNWGWRHATRKDFVLRNVNIDINPGEHVLLLGASGAGKSTFMAGLAGVLGDETEGMEEGSLLIGGVHARDARGKVGLVMQDPDSQIILERVGDDVAFGSENLGVDSEETWNRVKLSLEAVGLDNITQGSQGLRRSTQSLSGGQRQRLALAGVLAMHPGLLLLDEPTANLDPEGVQQVHDAVANILKKTGSTMIVVEHHIDVWLDLIDRVIVIGKDENNNDSNVGCVIADGKPEDVFEKYGDMLAKGGAWVPGRTVKSFAPKHCDGRINGEIDGKIKDTEESVALYTNDCSFGRTLPLAEHVNVAFRFGEVTALMGPNGAGKTTLALTLAGLLKPIAGSVCMMEKYVPKRRKNNLFTWKSQELLGRVGMVFQEPEHQFITSSVRDEVAVGPKKQGKSEKESYDIADSMLERMDLKRFALANPYTLSGGEKRRLSVATLLAAAPRVVIMDEPTFGQDFKTWTAMVKLIAQIRDSGSAVIVVTHDDELVKSLEARVIRVEYEKIVESAHNYSEGNE</sequence>
<evidence type="ECO:0000256" key="4">
    <source>
        <dbReference type="ARBA" id="ARBA00022840"/>
    </source>
</evidence>
<organism evidence="6 7">
    <name type="scientific">Gardnerella vaginalis</name>
    <dbReference type="NCBI Taxonomy" id="2702"/>
    <lineage>
        <taxon>Bacteria</taxon>
        <taxon>Bacillati</taxon>
        <taxon>Actinomycetota</taxon>
        <taxon>Actinomycetes</taxon>
        <taxon>Bifidobacteriales</taxon>
        <taxon>Bifidobacteriaceae</taxon>
        <taxon>Gardnerella</taxon>
    </lineage>
</organism>
<dbReference type="GO" id="GO:0022857">
    <property type="term" value="F:transmembrane transporter activity"/>
    <property type="evidence" value="ECO:0007669"/>
    <property type="project" value="UniProtKB-ARBA"/>
</dbReference>
<evidence type="ECO:0000259" key="5">
    <source>
        <dbReference type="PROSITE" id="PS50893"/>
    </source>
</evidence>
<dbReference type="AlphaFoldDB" id="A0ABD4ZDS5"/>